<feature type="compositionally biased region" description="Low complexity" evidence="1">
    <location>
        <begin position="125"/>
        <end position="142"/>
    </location>
</feature>
<dbReference type="RefSeq" id="WP_406693713.1">
    <property type="nucleotide sequence ID" value="NZ_CP155447.1"/>
</dbReference>
<feature type="region of interest" description="Disordered" evidence="1">
    <location>
        <begin position="286"/>
        <end position="308"/>
    </location>
</feature>
<name>A0AAU7C7N9_9BACT</name>
<dbReference type="Gene3D" id="3.40.50.410">
    <property type="entry name" value="von Willebrand factor, type A domain"/>
    <property type="match status" value="1"/>
</dbReference>
<reference evidence="4" key="1">
    <citation type="submission" date="2024-05" db="EMBL/GenBank/DDBJ databases">
        <title>Planctomycetes of the genus Singulisphaera possess chitinolytic capabilities.</title>
        <authorList>
            <person name="Ivanova A."/>
        </authorList>
    </citation>
    <scope>NUCLEOTIDE SEQUENCE</scope>
    <source>
        <strain evidence="4">Ch08T</strain>
    </source>
</reference>
<protein>
    <submittedName>
        <fullName evidence="4">VWA domain-containing protein</fullName>
    </submittedName>
</protein>
<evidence type="ECO:0000259" key="3">
    <source>
        <dbReference type="PROSITE" id="PS50234"/>
    </source>
</evidence>
<proteinExistence type="predicted"/>
<dbReference type="InterPro" id="IPR051266">
    <property type="entry name" value="CLCR"/>
</dbReference>
<dbReference type="PANTHER" id="PTHR10579">
    <property type="entry name" value="CALCIUM-ACTIVATED CHLORIDE CHANNEL REGULATOR"/>
    <property type="match status" value="1"/>
</dbReference>
<dbReference type="InterPro" id="IPR021908">
    <property type="entry name" value="YfbK_C"/>
</dbReference>
<sequence>MTFDASDPRLTAYALGELDGSDRAEIEALIAESALARQFVDEIRETGQLLTTQFRSETGPGLATEHYQAIEVGLRPKRTLRSVSRWLALAAAACLLAGATIATWLASRPTEDRIAVALKSERTPEASPLSSPAPAGSSNAPRPEAEFEALNESARPEASLAKPVENTESRPRIAPSTPIRSAGNGVDPLSGQKQAEPLPEVLSRQKVFKTLAPGESGSTTVLAQPVPPANQPTAGVKSNADVKNFSLFESEDAISDPTNQNGVNGVKYVDRLQDLATDQNRLSRFRSTRDLTTRSTGEMAGIAGGQSQAATPNLSMEAKHLNNQHPQSGPQGGSQHPQKSPGASNQAQSGSESRAGSQLSAERELLEQLALRAGQASAGQTQLPKSEYFGVAPTRLGVAAPVNLEVYARVVDNPFIQVAAESLSTFSIDVDTASYANVRRFLGQGAMPPKNAVRIEELLNYFPYDDPPPSASSKDPFSVRVEVAGCPWNAKHRLARIGIKGRPIDQDKRPPSNLVFLADVSGSMDSPNKLPLLQSSLQTLVEQLGENDRVAIVVYAGASGLHLRSTSCLHKAEILSSIAQLRAGGSTNGGAGIQLAYDTATENFIKGGTNRVILATDGDFNVGIVNDAQLTELIQAKAKSGVFLSVLGFGMGNLKDSKLEKLADKGNGHYAYIDGPKEAEKVLVQEMGSTLVTIAKDVKIQVEFNPDKVDAYRLIGYEDRLLKKEDFNNDRKDAGEIGAGHHVTALYEIIPAGTEKHGPVVDPLVFQKTDKPKEPRNELLLLKLRYKRPEEEQSQLLETFVTDEMTEYARASDDFKFAGAVAGFGMLLRDSPYKGTLTYPGVVELATSALGKDPSGYRAEFLGLVKKAQELSH</sequence>
<dbReference type="Pfam" id="PF12034">
    <property type="entry name" value="YfbK_C"/>
    <property type="match status" value="1"/>
</dbReference>
<feature type="region of interest" description="Disordered" evidence="1">
    <location>
        <begin position="120"/>
        <end position="199"/>
    </location>
</feature>
<dbReference type="InterPro" id="IPR002035">
    <property type="entry name" value="VWF_A"/>
</dbReference>
<feature type="compositionally biased region" description="Polar residues" evidence="1">
    <location>
        <begin position="343"/>
        <end position="356"/>
    </location>
</feature>
<dbReference type="Pfam" id="PF12450">
    <property type="entry name" value="vWF_A"/>
    <property type="match status" value="1"/>
</dbReference>
<keyword evidence="2" id="KW-1133">Transmembrane helix</keyword>
<dbReference type="CDD" id="cd01465">
    <property type="entry name" value="vWA_subgroup"/>
    <property type="match status" value="1"/>
</dbReference>
<feature type="transmembrane region" description="Helical" evidence="2">
    <location>
        <begin position="86"/>
        <end position="106"/>
    </location>
</feature>
<evidence type="ECO:0000313" key="4">
    <source>
        <dbReference type="EMBL" id="XBH01029.1"/>
    </source>
</evidence>
<accession>A0AAU7C7N9</accession>
<dbReference type="PANTHER" id="PTHR10579:SF43">
    <property type="entry name" value="ZINC FINGER (C3HC4-TYPE RING FINGER) FAMILY PROTEIN"/>
    <property type="match status" value="1"/>
</dbReference>
<dbReference type="InterPro" id="IPR036465">
    <property type="entry name" value="vWFA_dom_sf"/>
</dbReference>
<evidence type="ECO:0000256" key="1">
    <source>
        <dbReference type="SAM" id="MobiDB-lite"/>
    </source>
</evidence>
<keyword evidence="2" id="KW-0812">Transmembrane</keyword>
<feature type="region of interest" description="Disordered" evidence="1">
    <location>
        <begin position="216"/>
        <end position="235"/>
    </location>
</feature>
<evidence type="ECO:0000256" key="2">
    <source>
        <dbReference type="SAM" id="Phobius"/>
    </source>
</evidence>
<organism evidence="4">
    <name type="scientific">Singulisphaera sp. Ch08</name>
    <dbReference type="NCBI Taxonomy" id="3120278"/>
    <lineage>
        <taxon>Bacteria</taxon>
        <taxon>Pseudomonadati</taxon>
        <taxon>Planctomycetota</taxon>
        <taxon>Planctomycetia</taxon>
        <taxon>Isosphaerales</taxon>
        <taxon>Isosphaeraceae</taxon>
        <taxon>Singulisphaera</taxon>
    </lineage>
</organism>
<gene>
    <name evidence="4" type="ORF">V5E97_22020</name>
</gene>
<dbReference type="AlphaFoldDB" id="A0AAU7C7N9"/>
<dbReference type="SMART" id="SM00327">
    <property type="entry name" value="VWA"/>
    <property type="match status" value="1"/>
</dbReference>
<dbReference type="InterPro" id="IPR022156">
    <property type="entry name" value="Uncharacterised_YfbK_N"/>
</dbReference>
<dbReference type="SUPFAM" id="SSF53300">
    <property type="entry name" value="vWA-like"/>
    <property type="match status" value="1"/>
</dbReference>
<dbReference type="PROSITE" id="PS50234">
    <property type="entry name" value="VWFA"/>
    <property type="match status" value="1"/>
</dbReference>
<keyword evidence="2" id="KW-0472">Membrane</keyword>
<feature type="domain" description="VWFA" evidence="3">
    <location>
        <begin position="513"/>
        <end position="691"/>
    </location>
</feature>
<dbReference type="EMBL" id="CP155447">
    <property type="protein sequence ID" value="XBH01029.1"/>
    <property type="molecule type" value="Genomic_DNA"/>
</dbReference>
<feature type="region of interest" description="Disordered" evidence="1">
    <location>
        <begin position="320"/>
        <end position="362"/>
    </location>
</feature>
<feature type="compositionally biased region" description="Low complexity" evidence="1">
    <location>
        <begin position="324"/>
        <end position="342"/>
    </location>
</feature>
<dbReference type="Pfam" id="PF00092">
    <property type="entry name" value="VWA"/>
    <property type="match status" value="1"/>
</dbReference>